<reference evidence="2 3" key="1">
    <citation type="submission" date="2022-09" db="EMBL/GenBank/DDBJ databases">
        <title>Enrichment on poylsaccharides allowed isolation of novel metabolic and taxonomic groups of Haloarchaea.</title>
        <authorList>
            <person name="Sorokin D.Y."/>
            <person name="Elcheninov A.G."/>
            <person name="Khizhniak T.V."/>
            <person name="Kolganova T.V."/>
            <person name="Kublanov I.V."/>
        </authorList>
    </citation>
    <scope>NUCLEOTIDE SEQUENCE [LARGE SCALE GENOMIC DNA]</scope>
    <source>
        <strain evidence="2 3">AArc-curdl1</strain>
    </source>
</reference>
<accession>A0AAP3E5N9</accession>
<dbReference type="EMBL" id="JAOPJZ010000001">
    <property type="protein sequence ID" value="MCU4750897.1"/>
    <property type="molecule type" value="Genomic_DNA"/>
</dbReference>
<dbReference type="RefSeq" id="WP_342806115.1">
    <property type="nucleotide sequence ID" value="NZ_JAOPJZ010000001.1"/>
</dbReference>
<sequence length="116" mass="13221">MSTTDPLARTLLIIVAIVLIVPFLMMLLAMPMMGMVGWGHMGDWNGTGGMRWSWLLMWAVFLLIVLGGGYLLFKAVQSQDGRQTDEALEELRLAYARGDISEEEFEQRSKRLRRDE</sequence>
<dbReference type="AlphaFoldDB" id="A0AAP3E5N9"/>
<evidence type="ECO:0000313" key="2">
    <source>
        <dbReference type="EMBL" id="MCU4750897.1"/>
    </source>
</evidence>
<comment type="caution">
    <text evidence="2">The sequence shown here is derived from an EMBL/GenBank/DDBJ whole genome shotgun (WGS) entry which is preliminary data.</text>
</comment>
<gene>
    <name evidence="2" type="ORF">OB919_02690</name>
</gene>
<evidence type="ECO:0000313" key="3">
    <source>
        <dbReference type="Proteomes" id="UP001321047"/>
    </source>
</evidence>
<evidence type="ECO:0000256" key="1">
    <source>
        <dbReference type="SAM" id="Phobius"/>
    </source>
</evidence>
<organism evidence="2 3">
    <name type="scientific">Natronosalvus hydrolyticus</name>
    <dbReference type="NCBI Taxonomy" id="2979988"/>
    <lineage>
        <taxon>Archaea</taxon>
        <taxon>Methanobacteriati</taxon>
        <taxon>Methanobacteriota</taxon>
        <taxon>Stenosarchaea group</taxon>
        <taxon>Halobacteria</taxon>
        <taxon>Halobacteriales</taxon>
        <taxon>Natrialbaceae</taxon>
        <taxon>Natronosalvus</taxon>
    </lineage>
</organism>
<keyword evidence="1" id="KW-0812">Transmembrane</keyword>
<feature type="transmembrane region" description="Helical" evidence="1">
    <location>
        <begin position="12"/>
        <end position="32"/>
    </location>
</feature>
<dbReference type="Proteomes" id="UP001321047">
    <property type="component" value="Unassembled WGS sequence"/>
</dbReference>
<keyword evidence="1" id="KW-0472">Membrane</keyword>
<keyword evidence="1" id="KW-1133">Transmembrane helix</keyword>
<name>A0AAP3E5N9_9EURY</name>
<keyword evidence="3" id="KW-1185">Reference proteome</keyword>
<protein>
    <submittedName>
        <fullName evidence="2">SHOCT domain-containing protein</fullName>
    </submittedName>
</protein>
<feature type="transmembrane region" description="Helical" evidence="1">
    <location>
        <begin position="52"/>
        <end position="73"/>
    </location>
</feature>
<proteinExistence type="predicted"/>